<evidence type="ECO:0000313" key="11">
    <source>
        <dbReference type="EMBL" id="AGF78643.1"/>
    </source>
</evidence>
<dbReference type="InterPro" id="IPR029044">
    <property type="entry name" value="Nucleotide-diphossugar_trans"/>
</dbReference>
<dbReference type="InterPro" id="IPR005836">
    <property type="entry name" value="ADP_Glu_pyroP_CS"/>
</dbReference>
<dbReference type="InterPro" id="IPR011004">
    <property type="entry name" value="Trimer_LpxA-like_sf"/>
</dbReference>
<protein>
    <submittedName>
        <fullName evidence="11">ADP-glucose pyrophosphorylase</fullName>
    </submittedName>
</protein>
<dbReference type="EMBL" id="CP003985">
    <property type="protein sequence ID" value="AGF78643.1"/>
    <property type="molecule type" value="Genomic_DNA"/>
</dbReference>
<dbReference type="STRING" id="1167006.UWK_02099"/>
<proteinExistence type="inferred from homology"/>
<dbReference type="CDD" id="cd04651">
    <property type="entry name" value="LbH_G1P_AT_C"/>
    <property type="match status" value="1"/>
</dbReference>
<dbReference type="RefSeq" id="WP_015404333.1">
    <property type="nucleotide sequence ID" value="NC_020304.1"/>
</dbReference>
<comment type="similarity">
    <text evidence="1">Belongs to the bacterial/plant glucose-1-phosphate adenylyltransferase family.</text>
</comment>
<evidence type="ECO:0000256" key="1">
    <source>
        <dbReference type="ARBA" id="ARBA00010443"/>
    </source>
</evidence>
<evidence type="ECO:0000256" key="2">
    <source>
        <dbReference type="ARBA" id="ARBA00022600"/>
    </source>
</evidence>
<dbReference type="Proteomes" id="UP000011721">
    <property type="component" value="Chromosome"/>
</dbReference>
<dbReference type="GO" id="GO:0008878">
    <property type="term" value="F:glucose-1-phosphate adenylyltransferase activity"/>
    <property type="evidence" value="ECO:0007669"/>
    <property type="project" value="InterPro"/>
</dbReference>
<dbReference type="InterPro" id="IPR056818">
    <property type="entry name" value="GlmU/GlgC-like_hexapep"/>
</dbReference>
<dbReference type="PATRIC" id="fig|1167006.5.peg.2286"/>
<evidence type="ECO:0000256" key="7">
    <source>
        <dbReference type="ARBA" id="ARBA00023056"/>
    </source>
</evidence>
<feature type="domain" description="Glucose-1-phosphate adenylyltransferase/Bifunctional protein GlmU-like C-terminal hexapeptide" evidence="10">
    <location>
        <begin position="303"/>
        <end position="379"/>
    </location>
</feature>
<sequence length="424" mass="47419">MPKSTTLAMILAGSRVDNLNVLTYYRPKSAVPFGGFARVIDFALSNLLHSGIEQVAILSQYRSYSLINHIGTGAAWDMIGRNRGVSILPPFKDNSDNKCHADWYRGSADAVYKNLDFVQYHDPEQILILSGDHIYKMDYQDMIAYHHKKDADLTIAFVQVDKSKAHRFGIAAIDSNEDGETGGRLLNYWEKPESPEADWASLTVLVFKPEVLYRALQENQESSSFEFGRDIIPQLMAQGRKVYGYKYTGYWGYTGTTEEYWQASMDLLGENPPIDMEAWGLRTNMEHRGIRDAQPALIRDGAIVHNSLVYNGCIVEGTVKNSILFPGVHVEKGAVVEDSVLFFNNHIGADCKLSRVIMDVNSVIGQGVRIGPEATSKAKVVTLIGWNNHIPDNMCIGEGAKIYPNISSEQWSKVKCVEAEEVLR</sequence>
<dbReference type="KEGG" id="dsf:UWK_02099"/>
<gene>
    <name evidence="11" type="ordered locus">UWK_02099</name>
</gene>
<evidence type="ECO:0000259" key="9">
    <source>
        <dbReference type="Pfam" id="PF00483"/>
    </source>
</evidence>
<dbReference type="InterPro" id="IPR005835">
    <property type="entry name" value="NTP_transferase_dom"/>
</dbReference>
<dbReference type="HOGENOM" id="CLU_029499_0_2_7"/>
<keyword evidence="8" id="KW-0119">Carbohydrate metabolism</keyword>
<accession>M1P574</accession>
<dbReference type="SUPFAM" id="SSF53448">
    <property type="entry name" value="Nucleotide-diphospho-sugar transferases"/>
    <property type="match status" value="1"/>
</dbReference>
<evidence type="ECO:0000256" key="3">
    <source>
        <dbReference type="ARBA" id="ARBA00022679"/>
    </source>
</evidence>
<dbReference type="AlphaFoldDB" id="M1P574"/>
<dbReference type="PANTHER" id="PTHR43523">
    <property type="entry name" value="GLUCOSE-1-PHOSPHATE ADENYLYLTRANSFERASE-RELATED"/>
    <property type="match status" value="1"/>
</dbReference>
<dbReference type="PANTHER" id="PTHR43523:SF2">
    <property type="entry name" value="GLUCOSE-1-PHOSPHATE ADENYLYLTRANSFERASE"/>
    <property type="match status" value="1"/>
</dbReference>
<evidence type="ECO:0000256" key="4">
    <source>
        <dbReference type="ARBA" id="ARBA00022695"/>
    </source>
</evidence>
<dbReference type="OrthoDB" id="9801810at2"/>
<keyword evidence="2" id="KW-0321">Glycogen metabolism</keyword>
<dbReference type="Gene3D" id="3.90.550.10">
    <property type="entry name" value="Spore Coat Polysaccharide Biosynthesis Protein SpsA, Chain A"/>
    <property type="match status" value="1"/>
</dbReference>
<keyword evidence="12" id="KW-1185">Reference proteome</keyword>
<dbReference type="Gene3D" id="2.160.10.10">
    <property type="entry name" value="Hexapeptide repeat proteins"/>
    <property type="match status" value="1"/>
</dbReference>
<evidence type="ECO:0000256" key="6">
    <source>
        <dbReference type="ARBA" id="ARBA00022840"/>
    </source>
</evidence>
<dbReference type="PROSITE" id="PS00809">
    <property type="entry name" value="ADP_GLC_PYROPHOSPH_2"/>
    <property type="match status" value="1"/>
</dbReference>
<evidence type="ECO:0000313" key="12">
    <source>
        <dbReference type="Proteomes" id="UP000011721"/>
    </source>
</evidence>
<dbReference type="CDD" id="cd02508">
    <property type="entry name" value="ADP_Glucose_PP"/>
    <property type="match status" value="1"/>
</dbReference>
<dbReference type="SUPFAM" id="SSF51161">
    <property type="entry name" value="Trimeric LpxA-like enzymes"/>
    <property type="match status" value="1"/>
</dbReference>
<keyword evidence="4" id="KW-0548">Nucleotidyltransferase</keyword>
<dbReference type="GO" id="GO:0005524">
    <property type="term" value="F:ATP binding"/>
    <property type="evidence" value="ECO:0007669"/>
    <property type="project" value="UniProtKB-KW"/>
</dbReference>
<evidence type="ECO:0000256" key="5">
    <source>
        <dbReference type="ARBA" id="ARBA00022741"/>
    </source>
</evidence>
<feature type="domain" description="Nucleotidyl transferase" evidence="9">
    <location>
        <begin position="8"/>
        <end position="268"/>
    </location>
</feature>
<evidence type="ECO:0000256" key="8">
    <source>
        <dbReference type="ARBA" id="ARBA00023277"/>
    </source>
</evidence>
<dbReference type="Pfam" id="PF24894">
    <property type="entry name" value="Hexapep_GlmU"/>
    <property type="match status" value="1"/>
</dbReference>
<organism evidence="11 12">
    <name type="scientific">Desulfocapsa sulfexigens (strain DSM 10523 / SB164P1)</name>
    <dbReference type="NCBI Taxonomy" id="1167006"/>
    <lineage>
        <taxon>Bacteria</taxon>
        <taxon>Pseudomonadati</taxon>
        <taxon>Thermodesulfobacteriota</taxon>
        <taxon>Desulfobulbia</taxon>
        <taxon>Desulfobulbales</taxon>
        <taxon>Desulfocapsaceae</taxon>
        <taxon>Desulfocapsa</taxon>
    </lineage>
</organism>
<dbReference type="eggNOG" id="COG0448">
    <property type="taxonomic scope" value="Bacteria"/>
</dbReference>
<dbReference type="GO" id="GO:0005978">
    <property type="term" value="P:glycogen biosynthetic process"/>
    <property type="evidence" value="ECO:0007669"/>
    <property type="project" value="UniProtKB-KW"/>
</dbReference>
<keyword evidence="6" id="KW-0067">ATP-binding</keyword>
<dbReference type="Pfam" id="PF00483">
    <property type="entry name" value="NTP_transferase"/>
    <property type="match status" value="1"/>
</dbReference>
<dbReference type="InterPro" id="IPR011831">
    <property type="entry name" value="ADP-Glc_PPase"/>
</dbReference>
<keyword evidence="7" id="KW-0320">Glycogen biosynthesis</keyword>
<keyword evidence="5" id="KW-0547">Nucleotide-binding</keyword>
<keyword evidence="3" id="KW-0808">Transferase</keyword>
<name>M1P574_DESSD</name>
<reference evidence="12" key="1">
    <citation type="journal article" date="2013" name="Stand. Genomic Sci.">
        <title>Complete genome sequence of Desulfocapsa sulfexigens, a marine deltaproteobacterium specialized in disproportionating inorganic sulfur compounds.</title>
        <authorList>
            <person name="Finster K.W."/>
            <person name="Kjeldsen K.U."/>
            <person name="Kube M."/>
            <person name="Reinhardt R."/>
            <person name="Mussmann M."/>
            <person name="Amann R."/>
            <person name="Schreiber L."/>
        </authorList>
    </citation>
    <scope>NUCLEOTIDE SEQUENCE [LARGE SCALE GENOMIC DNA]</scope>
    <source>
        <strain evidence="12">DSM 10523 / SB164P1</strain>
    </source>
</reference>
<evidence type="ECO:0000259" key="10">
    <source>
        <dbReference type="Pfam" id="PF24894"/>
    </source>
</evidence>